<dbReference type="SUPFAM" id="SSF88946">
    <property type="entry name" value="Sigma2 domain of RNA polymerase sigma factors"/>
    <property type="match status" value="1"/>
</dbReference>
<geneLocation type="plasmid" evidence="7">
    <name>pAO1</name>
</geneLocation>
<dbReference type="GO" id="GO:0016987">
    <property type="term" value="F:sigma factor activity"/>
    <property type="evidence" value="ECO:0007669"/>
    <property type="project" value="UniProtKB-KW"/>
</dbReference>
<reference evidence="7" key="2">
    <citation type="submission" date="2013-12" db="EMBL/GenBank/DDBJ databases">
        <authorList>
            <person name="Mihasan M."/>
            <person name="Brandsch R."/>
        </authorList>
    </citation>
    <scope>NUCLEOTIDE SEQUENCE</scope>
    <source>
        <strain evidence="7">ATCC 49919</strain>
        <plasmid evidence="7">pAO1</plasmid>
    </source>
</reference>
<proteinExistence type="inferred from homology"/>
<dbReference type="NCBIfam" id="TIGR02937">
    <property type="entry name" value="sigma70-ECF"/>
    <property type="match status" value="1"/>
</dbReference>
<dbReference type="Gene3D" id="1.10.1740.10">
    <property type="match status" value="1"/>
</dbReference>
<dbReference type="RefSeq" id="WP_016359391.1">
    <property type="nucleotide sequence ID" value="NC_021229.1"/>
</dbReference>
<comment type="similarity">
    <text evidence="1">Belongs to the sigma-70 factor family. ECF subfamily.</text>
</comment>
<dbReference type="InterPro" id="IPR036388">
    <property type="entry name" value="WH-like_DNA-bd_sf"/>
</dbReference>
<dbReference type="EMBL" id="AJ507836">
    <property type="protein sequence ID" value="CAD47880.1"/>
    <property type="molecule type" value="Genomic_DNA"/>
</dbReference>
<feature type="domain" description="RNA polymerase sigma factor 70 region 4 type 2" evidence="6">
    <location>
        <begin position="104"/>
        <end position="153"/>
    </location>
</feature>
<organism evidence="7">
    <name type="scientific">Paenarthrobacter nicotinovorans</name>
    <name type="common">Arthrobacter nicotinovorans</name>
    <dbReference type="NCBI Taxonomy" id="29320"/>
    <lineage>
        <taxon>Bacteria</taxon>
        <taxon>Bacillati</taxon>
        <taxon>Actinomycetota</taxon>
        <taxon>Actinomycetes</taxon>
        <taxon>Micrococcales</taxon>
        <taxon>Micrococcaceae</taxon>
        <taxon>Paenarthrobacter</taxon>
    </lineage>
</organism>
<keyword evidence="5" id="KW-0804">Transcription</keyword>
<evidence type="ECO:0000256" key="2">
    <source>
        <dbReference type="ARBA" id="ARBA00023015"/>
    </source>
</evidence>
<keyword evidence="3" id="KW-0731">Sigma factor</keyword>
<dbReference type="Gene3D" id="1.10.10.10">
    <property type="entry name" value="Winged helix-like DNA-binding domain superfamily/Winged helix DNA-binding domain"/>
    <property type="match status" value="1"/>
</dbReference>
<keyword evidence="7" id="KW-0614">Plasmid</keyword>
<evidence type="ECO:0000259" key="6">
    <source>
        <dbReference type="Pfam" id="PF08281"/>
    </source>
</evidence>
<dbReference type="InterPro" id="IPR014284">
    <property type="entry name" value="RNA_pol_sigma-70_dom"/>
</dbReference>
<dbReference type="InterPro" id="IPR013249">
    <property type="entry name" value="RNA_pol_sigma70_r4_t2"/>
</dbReference>
<dbReference type="GeneID" id="84020232"/>
<dbReference type="GO" id="GO:0006352">
    <property type="term" value="P:DNA-templated transcription initiation"/>
    <property type="evidence" value="ECO:0007669"/>
    <property type="project" value="InterPro"/>
</dbReference>
<keyword evidence="2" id="KW-0805">Transcription regulation</keyword>
<accession>Q8GAM4</accession>
<name>Q8GAM4_PAENI</name>
<evidence type="ECO:0000256" key="1">
    <source>
        <dbReference type="ARBA" id="ARBA00010641"/>
    </source>
</evidence>
<dbReference type="SUPFAM" id="SSF88659">
    <property type="entry name" value="Sigma3 and sigma4 domains of RNA polymerase sigma factors"/>
    <property type="match status" value="1"/>
</dbReference>
<dbReference type="AlphaFoldDB" id="Q8GAM4"/>
<evidence type="ECO:0000313" key="7">
    <source>
        <dbReference type="EMBL" id="CAD47880.1"/>
    </source>
</evidence>
<dbReference type="InterPro" id="IPR039425">
    <property type="entry name" value="RNA_pol_sigma-70-like"/>
</dbReference>
<evidence type="ECO:0000256" key="3">
    <source>
        <dbReference type="ARBA" id="ARBA00023082"/>
    </source>
</evidence>
<dbReference type="Pfam" id="PF08281">
    <property type="entry name" value="Sigma70_r4_2"/>
    <property type="match status" value="1"/>
</dbReference>
<dbReference type="PANTHER" id="PTHR43133:SF52">
    <property type="entry name" value="ECF RNA POLYMERASE SIGMA FACTOR SIGL"/>
    <property type="match status" value="1"/>
</dbReference>
<dbReference type="GO" id="GO:0003677">
    <property type="term" value="F:DNA binding"/>
    <property type="evidence" value="ECO:0007669"/>
    <property type="project" value="UniProtKB-KW"/>
</dbReference>
<evidence type="ECO:0000256" key="4">
    <source>
        <dbReference type="ARBA" id="ARBA00023125"/>
    </source>
</evidence>
<reference evidence="7" key="1">
    <citation type="journal article" date="2003" name="J. Bacteriol.">
        <title>Sequence of the 165-kilobase catabolic plasmid pAO1 from Arthrobacter nicotinovorans and identification of a pAO1-dependent nicotine uptake system.</title>
        <authorList>
            <person name="Igloi G.L."/>
            <person name="Brandsch R."/>
        </authorList>
    </citation>
    <scope>NUCLEOTIDE SEQUENCE [LARGE SCALE GENOMIC DNA]</scope>
    <source>
        <strain evidence="7">ATCC 49919</strain>
        <plasmid evidence="7">pAO1</plasmid>
    </source>
</reference>
<dbReference type="InterPro" id="IPR013324">
    <property type="entry name" value="RNA_pol_sigma_r3/r4-like"/>
</dbReference>
<protein>
    <submittedName>
        <fullName evidence="7">Putative RNA polymerase sigma factor</fullName>
    </submittedName>
</protein>
<sequence>MLATREQELIALHAEHFSRIYQYIAYRISDRERAEELANDVFRIVWEKQPPEPPGIGWLIATARNVLGNEYKGRSRRQQLMQRLAEEARTQAAITNDDAQQASVAEILSLLKDRDREILMLSYWDDLTTAELAESLGCTPSAAAVRLHRARKAFAKAAPQHLMTEREV</sequence>
<evidence type="ECO:0000256" key="5">
    <source>
        <dbReference type="ARBA" id="ARBA00023163"/>
    </source>
</evidence>
<dbReference type="InterPro" id="IPR013325">
    <property type="entry name" value="RNA_pol_sigma_r2"/>
</dbReference>
<dbReference type="PANTHER" id="PTHR43133">
    <property type="entry name" value="RNA POLYMERASE ECF-TYPE SIGMA FACTO"/>
    <property type="match status" value="1"/>
</dbReference>
<keyword evidence="4" id="KW-0238">DNA-binding</keyword>